<reference evidence="2" key="1">
    <citation type="journal article" date="2020" name="mSystems">
        <title>Genome- and Community-Level Interaction Insights into Carbon Utilization and Element Cycling Functions of Hydrothermarchaeota in Hydrothermal Sediment.</title>
        <authorList>
            <person name="Zhou Z."/>
            <person name="Liu Y."/>
            <person name="Xu W."/>
            <person name="Pan J."/>
            <person name="Luo Z.H."/>
            <person name="Li M."/>
        </authorList>
    </citation>
    <scope>NUCLEOTIDE SEQUENCE [LARGE SCALE GENOMIC DNA]</scope>
    <source>
        <strain evidence="2">SpSt-1217</strain>
    </source>
</reference>
<accession>A0A831LAU6</accession>
<proteinExistence type="predicted"/>
<evidence type="ECO:0000256" key="1">
    <source>
        <dbReference type="SAM" id="MobiDB-lite"/>
    </source>
</evidence>
<evidence type="ECO:0000313" key="2">
    <source>
        <dbReference type="EMBL" id="HDR51264.1"/>
    </source>
</evidence>
<evidence type="ECO:0008006" key="3">
    <source>
        <dbReference type="Google" id="ProtNLM"/>
    </source>
</evidence>
<dbReference type="InterPro" id="IPR025631">
    <property type="entry name" value="Porin_10"/>
</dbReference>
<name>A0A831LAU6_9BACT</name>
<gene>
    <name evidence="2" type="ORF">ENN90_06540</name>
</gene>
<sequence length="672" mass="78435">MLKQKLILFILVWMTFLHGTVFAQTLPDRGGRDGSQTLPNPQAQRGEQSTAKQIEPLIKLWQLKGYGAFQDSARMDTLQDYYHLYHPVFKNTLTASYVGNYATPYLDNNFFNRQSNLDFLFLETREAYLLTPQTVKYFNTRTPYTLLDFTQSEHRTRKNETRFNVLHSQNVNPYLNFTFRYDQARSAGQYKSQETKNNFVTLYSSYNKDNLSIHGGFISNSILNNENGGLKPNADLLGEPDTEFLDVNLTSVHSDFANTFVFATGEYRFGRFVEVELTDTIPGYDESEEEERPISMVFKPFAGILYSFEYQTNRKEYNDDEDNSNSFFQHDYYGDAYTKDSIRFGKVSNIIQLKHYENPERKTSFGKRAFIGQEFIKTTMPGPATDVFRPAVKKYSNVYTGGGIFRKTGSFWRWNFDGRIFFLGRNAGQTELSGVVTKPLAFLGDSLATLNLNGRIENKMPHYFQEEFYSKRIRWKEDLKMEQRMTVQGSLKFPSRKLELTGNYAIINNFIYNDTLGIPSQYGGQLLVLSAYADKDFNFRNFHFRTRLLWQKASNESVLHLPDFSAFVSGYYKFVISKVMFTQLGFDVRYNTRYYADAYHPATGFFYLQNEEKYGNFPYIDAYASLRLKRTRVFFKMMNLGSEFIQQEYMTIPGYPMNRMTFRMGVAWAFYD</sequence>
<dbReference type="Pfam" id="PF14121">
    <property type="entry name" value="Porin_10"/>
    <property type="match status" value="1"/>
</dbReference>
<protein>
    <recommendedName>
        <fullName evidence="3">Porin</fullName>
    </recommendedName>
</protein>
<organism evidence="2">
    <name type="scientific">Mariniphaga anaerophila</name>
    <dbReference type="NCBI Taxonomy" id="1484053"/>
    <lineage>
        <taxon>Bacteria</taxon>
        <taxon>Pseudomonadati</taxon>
        <taxon>Bacteroidota</taxon>
        <taxon>Bacteroidia</taxon>
        <taxon>Marinilabiliales</taxon>
        <taxon>Prolixibacteraceae</taxon>
        <taxon>Mariniphaga</taxon>
    </lineage>
</organism>
<feature type="compositionally biased region" description="Polar residues" evidence="1">
    <location>
        <begin position="34"/>
        <end position="49"/>
    </location>
</feature>
<feature type="region of interest" description="Disordered" evidence="1">
    <location>
        <begin position="30"/>
        <end position="49"/>
    </location>
</feature>
<dbReference type="AlphaFoldDB" id="A0A831LAU6"/>
<dbReference type="Proteomes" id="UP000886047">
    <property type="component" value="Unassembled WGS sequence"/>
</dbReference>
<dbReference type="EMBL" id="DSDK01000357">
    <property type="protein sequence ID" value="HDR51264.1"/>
    <property type="molecule type" value="Genomic_DNA"/>
</dbReference>
<comment type="caution">
    <text evidence="2">The sequence shown here is derived from an EMBL/GenBank/DDBJ whole genome shotgun (WGS) entry which is preliminary data.</text>
</comment>